<keyword evidence="2" id="KW-1185">Reference proteome</keyword>
<evidence type="ECO:0000313" key="1">
    <source>
        <dbReference type="EMBL" id="KAJ4498559.1"/>
    </source>
</evidence>
<reference evidence="1" key="1">
    <citation type="submission" date="2022-08" db="EMBL/GenBank/DDBJ databases">
        <title>A Global Phylogenomic Analysis of the Shiitake Genus Lentinula.</title>
        <authorList>
            <consortium name="DOE Joint Genome Institute"/>
            <person name="Sierra-Patev S."/>
            <person name="Min B."/>
            <person name="Naranjo-Ortiz M."/>
            <person name="Looney B."/>
            <person name="Konkel Z."/>
            <person name="Slot J.C."/>
            <person name="Sakamoto Y."/>
            <person name="Steenwyk J.L."/>
            <person name="Rokas A."/>
            <person name="Carro J."/>
            <person name="Camarero S."/>
            <person name="Ferreira P."/>
            <person name="Molpeceres G."/>
            <person name="Ruiz-Duenas F.J."/>
            <person name="Serrano A."/>
            <person name="Henrissat B."/>
            <person name="Drula E."/>
            <person name="Hughes K.W."/>
            <person name="Mata J.L."/>
            <person name="Ishikawa N.K."/>
            <person name="Vargas-Isla R."/>
            <person name="Ushijima S."/>
            <person name="Smith C.A."/>
            <person name="Ahrendt S."/>
            <person name="Andreopoulos W."/>
            <person name="He G."/>
            <person name="Labutti K."/>
            <person name="Lipzen A."/>
            <person name="Ng V."/>
            <person name="Riley R."/>
            <person name="Sandor L."/>
            <person name="Barry K."/>
            <person name="Martinez A.T."/>
            <person name="Xiao Y."/>
            <person name="Gibbons J.G."/>
            <person name="Terashima K."/>
            <person name="Grigoriev I.V."/>
            <person name="Hibbett D.S."/>
        </authorList>
    </citation>
    <scope>NUCLEOTIDE SEQUENCE</scope>
    <source>
        <strain evidence="1">RHP3577 ss4</strain>
    </source>
</reference>
<proteinExistence type="predicted"/>
<dbReference type="EMBL" id="JANVFT010000015">
    <property type="protein sequence ID" value="KAJ4498559.1"/>
    <property type="molecule type" value="Genomic_DNA"/>
</dbReference>
<name>A0ABQ8VQ90_9AGAR</name>
<gene>
    <name evidence="1" type="ORF">C8R41DRAFT_916476</name>
</gene>
<accession>A0ABQ8VQ90</accession>
<dbReference type="Proteomes" id="UP001150217">
    <property type="component" value="Unassembled WGS sequence"/>
</dbReference>
<sequence length="172" mass="19029">MDQDFDYITFESLANPVFDGEVLQDGNVGLIDVLNHSMLTFEGWIVHNDHSTITSTLDSIATLKFNGQIHIAKRPRNVVFSRSVWGPRECAAYRVNDQNSVIFQLPVVSIIKSTLTAKQLLFTAGNFSPGERTHRSLHHSLLALLVSLAPPTHPNIGEIIGPVLGSGVEFYF</sequence>
<comment type="caution">
    <text evidence="1">The sequence shown here is derived from an EMBL/GenBank/DDBJ whole genome shotgun (WGS) entry which is preliminary data.</text>
</comment>
<protein>
    <submittedName>
        <fullName evidence="1">Uncharacterized protein</fullName>
    </submittedName>
</protein>
<organism evidence="1 2">
    <name type="scientific">Lentinula lateritia</name>
    <dbReference type="NCBI Taxonomy" id="40482"/>
    <lineage>
        <taxon>Eukaryota</taxon>
        <taxon>Fungi</taxon>
        <taxon>Dikarya</taxon>
        <taxon>Basidiomycota</taxon>
        <taxon>Agaricomycotina</taxon>
        <taxon>Agaricomycetes</taxon>
        <taxon>Agaricomycetidae</taxon>
        <taxon>Agaricales</taxon>
        <taxon>Marasmiineae</taxon>
        <taxon>Omphalotaceae</taxon>
        <taxon>Lentinula</taxon>
    </lineage>
</organism>
<evidence type="ECO:0000313" key="2">
    <source>
        <dbReference type="Proteomes" id="UP001150217"/>
    </source>
</evidence>